<dbReference type="InterPro" id="IPR028614">
    <property type="entry name" value="GDP_fucose/colitose_synth"/>
</dbReference>
<keyword evidence="6 9" id="KW-0413">Isomerase</keyword>
<evidence type="ECO:0000256" key="7">
    <source>
        <dbReference type="ARBA" id="ARBA00023268"/>
    </source>
</evidence>
<dbReference type="Proteomes" id="UP000198855">
    <property type="component" value="Unassembled WGS sequence"/>
</dbReference>
<dbReference type="AlphaFoldDB" id="A0A1I2DU24"/>
<feature type="binding site" evidence="9">
    <location>
        <position position="203"/>
    </location>
    <ligand>
        <name>substrate</name>
    </ligand>
</feature>
<feature type="site" description="Important for catalytic activity" evidence="9">
    <location>
        <position position="110"/>
    </location>
</feature>
<evidence type="ECO:0000256" key="8">
    <source>
        <dbReference type="ARBA" id="ARBA00051935"/>
    </source>
</evidence>
<evidence type="ECO:0000256" key="6">
    <source>
        <dbReference type="ARBA" id="ARBA00023235"/>
    </source>
</evidence>
<dbReference type="GO" id="GO:0042351">
    <property type="term" value="P:'de novo' GDP-L-fucose biosynthetic process"/>
    <property type="evidence" value="ECO:0007669"/>
    <property type="project" value="UniProtKB-UniRule"/>
</dbReference>
<feature type="domain" description="NAD-dependent epimerase/dehydratase" evidence="10">
    <location>
        <begin position="7"/>
        <end position="238"/>
    </location>
</feature>
<feature type="binding site" evidence="9">
    <location>
        <position position="180"/>
    </location>
    <ligand>
        <name>NADP(+)</name>
        <dbReference type="ChEBI" id="CHEBI:58349"/>
    </ligand>
</feature>
<dbReference type="STRING" id="1045775.SAMN05216378_4287"/>
<dbReference type="GO" id="GO:0070401">
    <property type="term" value="F:NADP+ binding"/>
    <property type="evidence" value="ECO:0007669"/>
    <property type="project" value="UniProtKB-UniRule"/>
</dbReference>
<sequence>MELNSKIFVAGHRGLVGSAILRALEEKGYTNLVYRTRAELDLLSRDRVLSFFEEEGIEYVFLAAAKVGGIVANNEYPADFIRDNILIQTNVIDAAYRNNVKKLLFLGSTCIYPKFAPQPMKEEYLLTGVLEPTNEPYAIAKIAGITMCQSYNRQYGTKYISVMPTNMYGPNDNFDLKTSHVLPALIRKFHEAKINQSPEVEVWGTGTPRREFLHSDDLADACLFLMNTYEENEIVNIGVGEDISIKELAYLIKDVVGYEGEVVFNTSAPDGTPRKLVDVTKINGLGWKATIPLEDGIKAVYETFQNEYLVRQ</sequence>
<dbReference type="RefSeq" id="WP_091188452.1">
    <property type="nucleotide sequence ID" value="NZ_FOMT01000004.1"/>
</dbReference>
<dbReference type="Gene3D" id="3.90.25.10">
    <property type="entry name" value="UDP-galactose 4-epimerase, domain 1"/>
    <property type="match status" value="1"/>
</dbReference>
<dbReference type="EC" id="1.1.1.271" evidence="3 9"/>
<feature type="binding site" evidence="9">
    <location>
        <begin position="106"/>
        <end position="109"/>
    </location>
    <ligand>
        <name>NADP(+)</name>
        <dbReference type="ChEBI" id="CHEBI:58349"/>
    </ligand>
</feature>
<keyword evidence="4 9" id="KW-0521">NADP</keyword>
<evidence type="ECO:0000256" key="2">
    <source>
        <dbReference type="ARBA" id="ARBA00005959"/>
    </source>
</evidence>
<dbReference type="OrthoDB" id="9811425at2"/>
<proteinExistence type="inferred from homology"/>
<comment type="catalytic activity">
    <reaction evidence="8 9">
        <text>GDP-beta-L-fucose + NADP(+) = GDP-4-dehydro-alpha-D-rhamnose + NADPH + H(+)</text>
        <dbReference type="Rhea" id="RHEA:18885"/>
        <dbReference type="ChEBI" id="CHEBI:15378"/>
        <dbReference type="ChEBI" id="CHEBI:57273"/>
        <dbReference type="ChEBI" id="CHEBI:57783"/>
        <dbReference type="ChEBI" id="CHEBI:57964"/>
        <dbReference type="ChEBI" id="CHEBI:58349"/>
        <dbReference type="EC" id="1.1.1.271"/>
    </reaction>
</comment>
<dbReference type="GO" id="GO:0016853">
    <property type="term" value="F:isomerase activity"/>
    <property type="evidence" value="ECO:0007669"/>
    <property type="project" value="UniProtKB-KW"/>
</dbReference>
<accession>A0A1I2DU24</accession>
<dbReference type="Pfam" id="PF01370">
    <property type="entry name" value="Epimerase"/>
    <property type="match status" value="1"/>
</dbReference>
<dbReference type="EMBL" id="FOMT01000004">
    <property type="protein sequence ID" value="SFE84194.1"/>
    <property type="molecule type" value="Genomic_DNA"/>
</dbReference>
<comment type="pathway">
    <text evidence="1 9">Nucleotide-sugar biosynthesis; GDP-L-fucose biosynthesis via de novo pathway; GDP-L-fucose from GDP-alpha-D-mannose: step 2/2.</text>
</comment>
<organism evidence="11 12">
    <name type="scientific">Paenibacillus catalpae</name>
    <dbReference type="NCBI Taxonomy" id="1045775"/>
    <lineage>
        <taxon>Bacteria</taxon>
        <taxon>Bacillati</taxon>
        <taxon>Bacillota</taxon>
        <taxon>Bacilli</taxon>
        <taxon>Bacillales</taxon>
        <taxon>Paenibacillaceae</taxon>
        <taxon>Paenibacillus</taxon>
    </lineage>
</organism>
<feature type="site" description="Important for catalytic activity" evidence="9">
    <location>
        <position position="108"/>
    </location>
</feature>
<reference evidence="12" key="1">
    <citation type="submission" date="2016-10" db="EMBL/GenBank/DDBJ databases">
        <authorList>
            <person name="Varghese N."/>
            <person name="Submissions S."/>
        </authorList>
    </citation>
    <scope>NUCLEOTIDE SEQUENCE [LARGE SCALE GENOMIC DNA]</scope>
    <source>
        <strain evidence="12">CGMCC 1.10784</strain>
    </source>
</reference>
<feature type="binding site" evidence="9">
    <location>
        <position position="188"/>
    </location>
    <ligand>
        <name>substrate</name>
    </ligand>
</feature>
<dbReference type="HAMAP" id="MF_00956">
    <property type="entry name" value="GDP_fucose_synth"/>
    <property type="match status" value="1"/>
</dbReference>
<dbReference type="FunFam" id="3.40.50.720:FF:000101">
    <property type="entry name" value="GDP-L-fucose synthase"/>
    <property type="match status" value="1"/>
</dbReference>
<evidence type="ECO:0000313" key="12">
    <source>
        <dbReference type="Proteomes" id="UP000198855"/>
    </source>
</evidence>
<dbReference type="PANTHER" id="PTHR43238:SF1">
    <property type="entry name" value="GDP-L-FUCOSE SYNTHASE"/>
    <property type="match status" value="1"/>
</dbReference>
<gene>
    <name evidence="9" type="primary">fcl</name>
    <name evidence="11" type="ORF">SAMN05216378_4287</name>
</gene>
<dbReference type="SUPFAM" id="SSF51735">
    <property type="entry name" value="NAD(P)-binding Rossmann-fold domains"/>
    <property type="match status" value="1"/>
</dbReference>
<comment type="similarity">
    <text evidence="2 9">Belongs to the NAD(P)-dependent epimerase/dehydratase family. Fucose synthase subfamily.</text>
</comment>
<dbReference type="InterPro" id="IPR001509">
    <property type="entry name" value="Epimerase_deHydtase"/>
</dbReference>
<comment type="function">
    <text evidence="9">Catalyzes the two-step NADP-dependent conversion of GDP-4-dehydro-6-deoxy-D-mannose to GDP-fucose, involving an epimerase and a reductase reaction.</text>
</comment>
<keyword evidence="12" id="KW-1185">Reference proteome</keyword>
<name>A0A1I2DU24_9BACL</name>
<feature type="binding site" evidence="9">
    <location>
        <position position="141"/>
    </location>
    <ligand>
        <name>NADP(+)</name>
        <dbReference type="ChEBI" id="CHEBI:58349"/>
    </ligand>
</feature>
<comment type="caution">
    <text evidence="9">Lacks conserved residue(s) required for the propagation of feature annotation.</text>
</comment>
<feature type="binding site" evidence="9">
    <location>
        <position position="210"/>
    </location>
    <ligand>
        <name>substrate</name>
    </ligand>
</feature>
<feature type="binding site" evidence="9">
    <location>
        <position position="270"/>
    </location>
    <ligand>
        <name>substrate</name>
    </ligand>
</feature>
<evidence type="ECO:0000256" key="4">
    <source>
        <dbReference type="ARBA" id="ARBA00022857"/>
    </source>
</evidence>
<feature type="binding site" evidence="9">
    <location>
        <begin position="11"/>
        <end position="17"/>
    </location>
    <ligand>
        <name>NADP(+)</name>
        <dbReference type="ChEBI" id="CHEBI:58349"/>
    </ligand>
</feature>
<evidence type="ECO:0000256" key="5">
    <source>
        <dbReference type="ARBA" id="ARBA00023002"/>
    </source>
</evidence>
<dbReference type="PANTHER" id="PTHR43238">
    <property type="entry name" value="GDP-L-FUCOSE SYNTHASE"/>
    <property type="match status" value="1"/>
</dbReference>
<keyword evidence="5 9" id="KW-0560">Oxidoreductase</keyword>
<evidence type="ECO:0000256" key="3">
    <source>
        <dbReference type="ARBA" id="ARBA00012371"/>
    </source>
</evidence>
<evidence type="ECO:0000256" key="9">
    <source>
        <dbReference type="HAMAP-Rule" id="MF_00956"/>
    </source>
</evidence>
<dbReference type="Gene3D" id="3.40.50.720">
    <property type="entry name" value="NAD(P)-binding Rossmann-like Domain"/>
    <property type="match status" value="1"/>
</dbReference>
<keyword evidence="7 9" id="KW-0511">Multifunctional enzyme</keyword>
<dbReference type="CDD" id="cd05239">
    <property type="entry name" value="GDP_FS_SDR_e"/>
    <property type="match status" value="1"/>
</dbReference>
<protein>
    <recommendedName>
        <fullName evidence="3 9">GDP-L-fucose synthase</fullName>
        <ecNumber evidence="3 9">1.1.1.271</ecNumber>
    </recommendedName>
    <alternativeName>
        <fullName evidence="9">GDP-4-keto-6-deoxy-D-mannose-3,5-epimerase-4-reductase</fullName>
    </alternativeName>
</protein>
<evidence type="ECO:0000259" key="10">
    <source>
        <dbReference type="Pfam" id="PF01370"/>
    </source>
</evidence>
<evidence type="ECO:0000313" key="11">
    <source>
        <dbReference type="EMBL" id="SFE84194.1"/>
    </source>
</evidence>
<dbReference type="GO" id="GO:0050577">
    <property type="term" value="F:GDP-L-fucose synthase activity"/>
    <property type="evidence" value="ECO:0007669"/>
    <property type="project" value="UniProtKB-UniRule"/>
</dbReference>
<evidence type="ECO:0000256" key="1">
    <source>
        <dbReference type="ARBA" id="ARBA00004883"/>
    </source>
</evidence>
<dbReference type="UniPathway" id="UPA00128">
    <property type="reaction ID" value="UER00191"/>
</dbReference>
<feature type="active site" description="Proton donor/acceptor" evidence="9">
    <location>
        <position position="137"/>
    </location>
</feature>
<dbReference type="InterPro" id="IPR036291">
    <property type="entry name" value="NAD(P)-bd_dom_sf"/>
</dbReference>